<dbReference type="Pfam" id="PF00589">
    <property type="entry name" value="Phage_integrase"/>
    <property type="match status" value="1"/>
</dbReference>
<dbReference type="SUPFAM" id="SSF56349">
    <property type="entry name" value="DNA breaking-rejoining enzymes"/>
    <property type="match status" value="1"/>
</dbReference>
<accession>A0A5B7T6B9</accession>
<dbReference type="PANTHER" id="PTHR30629">
    <property type="entry name" value="PROPHAGE INTEGRASE"/>
    <property type="match status" value="1"/>
</dbReference>
<dbReference type="InterPro" id="IPR050808">
    <property type="entry name" value="Phage_Integrase"/>
</dbReference>
<name>A0A5B7T6B9_9LACO</name>
<dbReference type="Pfam" id="PF14657">
    <property type="entry name" value="Arm-DNA-bind_4"/>
    <property type="match status" value="1"/>
</dbReference>
<evidence type="ECO:0000313" key="7">
    <source>
        <dbReference type="Proteomes" id="UP000310673"/>
    </source>
</evidence>
<dbReference type="GO" id="GO:0006310">
    <property type="term" value="P:DNA recombination"/>
    <property type="evidence" value="ECO:0007669"/>
    <property type="project" value="UniProtKB-KW"/>
</dbReference>
<dbReference type="CDD" id="cd01189">
    <property type="entry name" value="INT_ICEBs1_C_like"/>
    <property type="match status" value="1"/>
</dbReference>
<reference evidence="6 7" key="1">
    <citation type="submission" date="2019-05" db="EMBL/GenBank/DDBJ databases">
        <title>Genome Sequence of Lactobacillus futsaii Y97, a Potential Probiotic Strain Isolated from the Futsai of Taiwan.</title>
        <authorList>
            <person name="Du X."/>
        </authorList>
    </citation>
    <scope>NUCLEOTIDE SEQUENCE [LARGE SCALE GENOMIC DNA]</scope>
    <source>
        <strain evidence="6 7">Y97</strain>
    </source>
</reference>
<keyword evidence="3" id="KW-0238">DNA-binding</keyword>
<evidence type="ECO:0000313" key="6">
    <source>
        <dbReference type="EMBL" id="QCX25761.1"/>
    </source>
</evidence>
<comment type="similarity">
    <text evidence="1">Belongs to the 'phage' integrase family.</text>
</comment>
<dbReference type="GO" id="GO:0003677">
    <property type="term" value="F:DNA binding"/>
    <property type="evidence" value="ECO:0007669"/>
    <property type="project" value="UniProtKB-KW"/>
</dbReference>
<feature type="domain" description="Tyr recombinase" evidence="5">
    <location>
        <begin position="172"/>
        <end position="375"/>
    </location>
</feature>
<dbReference type="InterPro" id="IPR010998">
    <property type="entry name" value="Integrase_recombinase_N"/>
</dbReference>
<dbReference type="Pfam" id="PF14659">
    <property type="entry name" value="Phage_int_SAM_3"/>
    <property type="match status" value="1"/>
</dbReference>
<evidence type="ECO:0000259" key="5">
    <source>
        <dbReference type="PROSITE" id="PS51898"/>
    </source>
</evidence>
<dbReference type="PROSITE" id="PS51898">
    <property type="entry name" value="TYR_RECOMBINASE"/>
    <property type="match status" value="1"/>
</dbReference>
<dbReference type="InterPro" id="IPR004107">
    <property type="entry name" value="Integrase_SAM-like_N"/>
</dbReference>
<evidence type="ECO:0000256" key="1">
    <source>
        <dbReference type="ARBA" id="ARBA00008857"/>
    </source>
</evidence>
<keyword evidence="2" id="KW-0229">DNA integration</keyword>
<protein>
    <submittedName>
        <fullName evidence="6">Site-specific integrase</fullName>
    </submittedName>
</protein>
<dbReference type="STRING" id="1423818.FC88_GL002476"/>
<gene>
    <name evidence="6" type="ORF">FG051_11955</name>
</gene>
<dbReference type="Proteomes" id="UP000310673">
    <property type="component" value="Chromosome"/>
</dbReference>
<dbReference type="PANTHER" id="PTHR30629:SF2">
    <property type="entry name" value="PROPHAGE INTEGRASE INTS-RELATED"/>
    <property type="match status" value="1"/>
</dbReference>
<sequence>MAYLGKYETKNGTKWQFRLYVGNDPQTGKKKYITRRGFETKKEANHASIKYASLADQNKLNTKKDKHRFKDVYLDWYEIYKNTVRESTWNRTDGMFQNHILPAFGEKWIDTITTRDVQTAVNKWFTSTTANYKRWFNYTSSVMEYAIKQEYMVKNPCKNVILPHNTGQYEETHPNFWSKEQLNKFLGCIDQKNDLDIYTMFRVLAYTGCRRGELLALEWKDFSSKDKTLRIDKTLTQGEHGKQIVQQPKTRNSKRTITLDDGTVSYLERWHHEQHKQMLYLGYNTLNPHQLIFCNKKNGYHSLNTPAKRLKKIIKDNDLKPAITIHGFRHSHISALLSAGVPITTVQLRMGHASPEVTLGVYSHITEQQSRDAVNIFANYLAN</sequence>
<dbReference type="KEGG" id="lft:FG051_11955"/>
<dbReference type="Gene3D" id="1.10.150.130">
    <property type="match status" value="1"/>
</dbReference>
<dbReference type="InterPro" id="IPR028259">
    <property type="entry name" value="AP2-like_int_N"/>
</dbReference>
<dbReference type="RefSeq" id="WP_057813688.1">
    <property type="nucleotide sequence ID" value="NZ_CP040736.1"/>
</dbReference>
<evidence type="ECO:0000256" key="4">
    <source>
        <dbReference type="ARBA" id="ARBA00023172"/>
    </source>
</evidence>
<keyword evidence="4" id="KW-0233">DNA recombination</keyword>
<dbReference type="Gene3D" id="1.10.443.10">
    <property type="entry name" value="Intergrase catalytic core"/>
    <property type="match status" value="1"/>
</dbReference>
<dbReference type="InterPro" id="IPR013762">
    <property type="entry name" value="Integrase-like_cat_sf"/>
</dbReference>
<evidence type="ECO:0000256" key="2">
    <source>
        <dbReference type="ARBA" id="ARBA00022908"/>
    </source>
</evidence>
<dbReference type="EMBL" id="CP040736">
    <property type="protein sequence ID" value="QCX25761.1"/>
    <property type="molecule type" value="Genomic_DNA"/>
</dbReference>
<dbReference type="GO" id="GO:0015074">
    <property type="term" value="P:DNA integration"/>
    <property type="evidence" value="ECO:0007669"/>
    <property type="project" value="UniProtKB-KW"/>
</dbReference>
<dbReference type="AlphaFoldDB" id="A0A5B7T6B9"/>
<dbReference type="InterPro" id="IPR011010">
    <property type="entry name" value="DNA_brk_join_enz"/>
</dbReference>
<organism evidence="6 7">
    <name type="scientific">Companilactobacillus futsaii</name>
    <dbReference type="NCBI Taxonomy" id="938155"/>
    <lineage>
        <taxon>Bacteria</taxon>
        <taxon>Bacillati</taxon>
        <taxon>Bacillota</taxon>
        <taxon>Bacilli</taxon>
        <taxon>Lactobacillales</taxon>
        <taxon>Lactobacillaceae</taxon>
        <taxon>Companilactobacillus</taxon>
    </lineage>
</organism>
<evidence type="ECO:0000256" key="3">
    <source>
        <dbReference type="ARBA" id="ARBA00023125"/>
    </source>
</evidence>
<proteinExistence type="inferred from homology"/>
<dbReference type="InterPro" id="IPR002104">
    <property type="entry name" value="Integrase_catalytic"/>
</dbReference>